<dbReference type="EMBL" id="AP012547">
    <property type="protein sequence ID" value="BAO29389.1"/>
    <property type="molecule type" value="Genomic_DNA"/>
</dbReference>
<evidence type="ECO:0008006" key="3">
    <source>
        <dbReference type="Google" id="ProtNLM"/>
    </source>
</evidence>
<dbReference type="PIRSF" id="PIRSF032131">
    <property type="entry name" value="UCP032131"/>
    <property type="match status" value="1"/>
</dbReference>
<protein>
    <recommendedName>
        <fullName evidence="3">DUF1178 family protein</fullName>
    </recommendedName>
</protein>
<dbReference type="AlphaFoldDB" id="W0SDV2"/>
<accession>W0SDV2</accession>
<dbReference type="InterPro" id="IPR009562">
    <property type="entry name" value="DUF1178"/>
</dbReference>
<dbReference type="RefSeq" id="WP_041098369.1">
    <property type="nucleotide sequence ID" value="NZ_AP012547.1"/>
</dbReference>
<gene>
    <name evidence="1" type="ORF">SUTH_01596</name>
</gene>
<dbReference type="HOGENOM" id="CLU_112041_1_0_4"/>
<evidence type="ECO:0000313" key="1">
    <source>
        <dbReference type="EMBL" id="BAO29389.1"/>
    </source>
</evidence>
<dbReference type="OrthoDB" id="5295943at2"/>
<keyword evidence="2" id="KW-1185">Reference proteome</keyword>
<dbReference type="KEGG" id="shd:SUTH_01596"/>
<sequence length="143" mass="15793">MIVLNLLCDHGHHFEGWFASGEEFRSQSQRQLVHCPQCQTSAVSQLPSAPHVKRGGAELASQDKSAAPVVAPAMAQLHQALVSMAREAENVGERFPEEARRIHYEETPARNIRGVATINETRELLDEGIVVLPAPVPPEEEFH</sequence>
<reference evidence="1 2" key="1">
    <citation type="journal article" date="2014" name="Syst. Appl. Microbiol.">
        <title>Complete genomes of freshwater sulfur oxidizers Sulfuricella denitrificans skB26 and Sulfuritalea hydrogenivorans sk43H: genetic insights into the sulfur oxidation pathway of betaproteobacteria.</title>
        <authorList>
            <person name="Watanabe T."/>
            <person name="Kojima H."/>
            <person name="Fukui M."/>
        </authorList>
    </citation>
    <scope>NUCLEOTIDE SEQUENCE [LARGE SCALE GENOMIC DNA]</scope>
    <source>
        <strain evidence="1">DSM22779</strain>
    </source>
</reference>
<proteinExistence type="predicted"/>
<dbReference type="Pfam" id="PF06676">
    <property type="entry name" value="DUF1178"/>
    <property type="match status" value="1"/>
</dbReference>
<evidence type="ECO:0000313" key="2">
    <source>
        <dbReference type="Proteomes" id="UP000031637"/>
    </source>
</evidence>
<dbReference type="Proteomes" id="UP000031637">
    <property type="component" value="Chromosome"/>
</dbReference>
<name>W0SDV2_9PROT</name>
<organism evidence="1 2">
    <name type="scientific">Sulfuritalea hydrogenivorans sk43H</name>
    <dbReference type="NCBI Taxonomy" id="1223802"/>
    <lineage>
        <taxon>Bacteria</taxon>
        <taxon>Pseudomonadati</taxon>
        <taxon>Pseudomonadota</taxon>
        <taxon>Betaproteobacteria</taxon>
        <taxon>Nitrosomonadales</taxon>
        <taxon>Sterolibacteriaceae</taxon>
        <taxon>Sulfuritalea</taxon>
    </lineage>
</organism>